<accession>A0A4Z2GX84</accession>
<comment type="caution">
    <text evidence="3">The sequence shown here is derived from an EMBL/GenBank/DDBJ whole genome shotgun (WGS) entry which is preliminary data.</text>
</comment>
<feature type="compositionally biased region" description="Basic and acidic residues" evidence="1">
    <location>
        <begin position="145"/>
        <end position="154"/>
    </location>
</feature>
<dbReference type="OrthoDB" id="8858117at2759"/>
<dbReference type="PANTHER" id="PTHR35617">
    <property type="entry name" value="PHAGE_INTEGRASE DOMAIN-CONTAINING PROTEIN"/>
    <property type="match status" value="1"/>
</dbReference>
<dbReference type="PANTHER" id="PTHR35617:SF3">
    <property type="entry name" value="CORE-BINDING (CB) DOMAIN-CONTAINING PROTEIN"/>
    <property type="match status" value="1"/>
</dbReference>
<gene>
    <name evidence="3" type="ORF">EYF80_031558</name>
</gene>
<dbReference type="EMBL" id="SRLO01000386">
    <property type="protein sequence ID" value="TNN58198.1"/>
    <property type="molecule type" value="Genomic_DNA"/>
</dbReference>
<evidence type="ECO:0000256" key="1">
    <source>
        <dbReference type="SAM" id="MobiDB-lite"/>
    </source>
</evidence>
<keyword evidence="2" id="KW-0732">Signal</keyword>
<dbReference type="Proteomes" id="UP000314294">
    <property type="component" value="Unassembled WGS sequence"/>
</dbReference>
<evidence type="ECO:0000313" key="4">
    <source>
        <dbReference type="Proteomes" id="UP000314294"/>
    </source>
</evidence>
<feature type="signal peptide" evidence="2">
    <location>
        <begin position="1"/>
        <end position="21"/>
    </location>
</feature>
<reference evidence="3 4" key="1">
    <citation type="submission" date="2019-03" db="EMBL/GenBank/DDBJ databases">
        <title>First draft genome of Liparis tanakae, snailfish: a comprehensive survey of snailfish specific genes.</title>
        <authorList>
            <person name="Kim W."/>
            <person name="Song I."/>
            <person name="Jeong J.-H."/>
            <person name="Kim D."/>
            <person name="Kim S."/>
            <person name="Ryu S."/>
            <person name="Song J.Y."/>
            <person name="Lee S.K."/>
        </authorList>
    </citation>
    <scope>NUCLEOTIDE SEQUENCE [LARGE SCALE GENOMIC DNA]</scope>
    <source>
        <tissue evidence="3">Muscle</tissue>
    </source>
</reference>
<feature type="chain" id="PRO_5021236468" evidence="2">
    <location>
        <begin position="22"/>
        <end position="397"/>
    </location>
</feature>
<organism evidence="3 4">
    <name type="scientific">Liparis tanakae</name>
    <name type="common">Tanaka's snailfish</name>
    <dbReference type="NCBI Taxonomy" id="230148"/>
    <lineage>
        <taxon>Eukaryota</taxon>
        <taxon>Metazoa</taxon>
        <taxon>Chordata</taxon>
        <taxon>Craniata</taxon>
        <taxon>Vertebrata</taxon>
        <taxon>Euteleostomi</taxon>
        <taxon>Actinopterygii</taxon>
        <taxon>Neopterygii</taxon>
        <taxon>Teleostei</taxon>
        <taxon>Neoteleostei</taxon>
        <taxon>Acanthomorphata</taxon>
        <taxon>Eupercaria</taxon>
        <taxon>Perciformes</taxon>
        <taxon>Cottioidei</taxon>
        <taxon>Cottales</taxon>
        <taxon>Liparidae</taxon>
        <taxon>Liparis</taxon>
    </lineage>
</organism>
<protein>
    <submittedName>
        <fullName evidence="3">Uncharacterized protein</fullName>
    </submittedName>
</protein>
<name>A0A4Z2GX84_9TELE</name>
<proteinExistence type="predicted"/>
<feature type="region of interest" description="Disordered" evidence="1">
    <location>
        <begin position="219"/>
        <end position="241"/>
    </location>
</feature>
<dbReference type="AlphaFoldDB" id="A0A4Z2GX84"/>
<feature type="region of interest" description="Disordered" evidence="1">
    <location>
        <begin position="77"/>
        <end position="96"/>
    </location>
</feature>
<evidence type="ECO:0000313" key="3">
    <source>
        <dbReference type="EMBL" id="TNN58198.1"/>
    </source>
</evidence>
<feature type="region of interest" description="Disordered" evidence="1">
    <location>
        <begin position="139"/>
        <end position="159"/>
    </location>
</feature>
<sequence length="397" mass="43993">MLDTTSPLRTLLVLPLRSCFANVLLSSSFLGDFTLSDRGNRGWTGGVTGKRGWTGLDTGNRGWTGLDTGNRGWTGLDTGNRNIGVGNTGDRNRRRNAGDWNASDWNWRRNAGDWNARDWTWRRNAGDWNRDWNRRRKAGDWNRNAGDRNRDWNRPKGPKRLSHLLEKDVSACWPDRKGAEESEGWVAVWEEGRVGGVQLQVGLSGASIAKRQSGEIVPSAPVGEQSTHIGGRSLKGSLRLRPPSTPRAPLWDLPMVLDTLCSPPFETLSVSELRWLSAKIVFLLTITSAKRVSELHALSELETNAETMRLRQMVRLNKSEGKGVEGLKLHRTRNFSQTNNPLTSCLSLIAPSSLVVPCTRTPGPIMHLSATGIPDTRFIWNGGYDQLSLLAASDPNG</sequence>
<evidence type="ECO:0000256" key="2">
    <source>
        <dbReference type="SAM" id="SignalP"/>
    </source>
</evidence>
<keyword evidence="4" id="KW-1185">Reference proteome</keyword>